<dbReference type="EMBL" id="JAUEII010000076">
    <property type="protein sequence ID" value="MDN0051165.1"/>
    <property type="molecule type" value="Genomic_DNA"/>
</dbReference>
<evidence type="ECO:0000259" key="2">
    <source>
        <dbReference type="Pfam" id="PF06713"/>
    </source>
</evidence>
<reference evidence="3" key="2">
    <citation type="submission" date="2024-05" db="EMBL/GenBank/DDBJ databases">
        <title>Identification and characterization of horizontal gene transfer across gut microbiota members of farm animals based on homology search.</title>
        <authorList>
            <person name="Schwarzerova J."/>
            <person name="Nykrynova M."/>
            <person name="Jureckova K."/>
            <person name="Cejkova D."/>
            <person name="Rychlik I."/>
        </authorList>
    </citation>
    <scope>NUCLEOTIDE SEQUENCE</scope>
    <source>
        <strain evidence="3">84_SSukc20</strain>
    </source>
</reference>
<evidence type="ECO:0000313" key="3">
    <source>
        <dbReference type="EMBL" id="MDN0051165.1"/>
    </source>
</evidence>
<organism evidence="3 4">
    <name type="scientific">Bacteroides gallinaceum</name>
    <dbReference type="NCBI Taxonomy" id="1462571"/>
    <lineage>
        <taxon>Bacteria</taxon>
        <taxon>Pseudomonadati</taxon>
        <taxon>Bacteroidota</taxon>
        <taxon>Bacteroidia</taxon>
        <taxon>Bacteroidales</taxon>
        <taxon>Bacteroidaceae</taxon>
        <taxon>Bacteroides</taxon>
    </lineage>
</organism>
<feature type="domain" description="Uncharacterized protein YyaB-like PH" evidence="2">
    <location>
        <begin position="54"/>
        <end position="132"/>
    </location>
</feature>
<dbReference type="Proteomes" id="UP001167871">
    <property type="component" value="Unassembled WGS sequence"/>
</dbReference>
<evidence type="ECO:0000256" key="1">
    <source>
        <dbReference type="SAM" id="Phobius"/>
    </source>
</evidence>
<evidence type="ECO:0000313" key="4">
    <source>
        <dbReference type="Proteomes" id="UP001167871"/>
    </source>
</evidence>
<proteinExistence type="predicted"/>
<accession>A0ABT7XAQ9</accession>
<dbReference type="InterPro" id="IPR009589">
    <property type="entry name" value="PH_YyaB-like"/>
</dbReference>
<protein>
    <submittedName>
        <fullName evidence="3">PH domain-containing protein</fullName>
    </submittedName>
</protein>
<keyword evidence="1" id="KW-0472">Membrane</keyword>
<dbReference type="RefSeq" id="WP_239414006.1">
    <property type="nucleotide sequence ID" value="NZ_JACJJF010000102.1"/>
</dbReference>
<feature type="transmembrane region" description="Helical" evidence="1">
    <location>
        <begin position="37"/>
        <end position="58"/>
    </location>
</feature>
<comment type="caution">
    <text evidence="3">The sequence shown here is derived from an EMBL/GenBank/DDBJ whole genome shotgun (WGS) entry which is preliminary data.</text>
</comment>
<reference evidence="3" key="1">
    <citation type="submission" date="2023-06" db="EMBL/GenBank/DDBJ databases">
        <authorList>
            <person name="Zeman M."/>
            <person name="Kubasova T."/>
            <person name="Jahodarova E."/>
            <person name="Nykrynova M."/>
            <person name="Rychlik I."/>
        </authorList>
    </citation>
    <scope>NUCLEOTIDE SEQUENCE</scope>
    <source>
        <strain evidence="3">84_SSukc20</strain>
    </source>
</reference>
<keyword evidence="1" id="KW-0812">Transmembrane</keyword>
<keyword evidence="1" id="KW-1133">Transmembrane helix</keyword>
<sequence>MMNRTFHSKVDGWYWSLMAVTAFLLFDFFWLHYTLLAVLLAICMIFEIEMLVHTRYVVTEDGMLRIESGRFVPGRTLDLNSIEMMNRVKSFSIAPALSVKRVEIVYRVAGKDDKLQVSPVDADEFISWIQKKTRKNNE</sequence>
<dbReference type="Pfam" id="PF06713">
    <property type="entry name" value="bPH_4"/>
    <property type="match status" value="1"/>
</dbReference>
<gene>
    <name evidence="3" type="ORF">QVO10_17635</name>
</gene>
<name>A0ABT7XAQ9_9BACE</name>
<keyword evidence="4" id="KW-1185">Reference proteome</keyword>
<feature type="transmembrane region" description="Helical" evidence="1">
    <location>
        <begin position="12"/>
        <end position="31"/>
    </location>
</feature>